<dbReference type="InterPro" id="IPR050833">
    <property type="entry name" value="Poly_Biosynth_Transport"/>
</dbReference>
<feature type="transmembrane region" description="Helical" evidence="6">
    <location>
        <begin position="295"/>
        <end position="321"/>
    </location>
</feature>
<evidence type="ECO:0000256" key="1">
    <source>
        <dbReference type="ARBA" id="ARBA00004651"/>
    </source>
</evidence>
<keyword evidence="3 6" id="KW-0812">Transmembrane</keyword>
<feature type="transmembrane region" description="Helical" evidence="6">
    <location>
        <begin position="256"/>
        <end position="275"/>
    </location>
</feature>
<dbReference type="GO" id="GO:0005886">
    <property type="term" value="C:plasma membrane"/>
    <property type="evidence" value="ECO:0007669"/>
    <property type="project" value="UniProtKB-SubCell"/>
</dbReference>
<evidence type="ECO:0000256" key="5">
    <source>
        <dbReference type="ARBA" id="ARBA00023136"/>
    </source>
</evidence>
<keyword evidence="4 6" id="KW-1133">Transmembrane helix</keyword>
<evidence type="ECO:0000313" key="8">
    <source>
        <dbReference type="Proteomes" id="UP000198418"/>
    </source>
</evidence>
<reference evidence="8" key="1">
    <citation type="submission" date="2017-06" db="EMBL/GenBank/DDBJ databases">
        <authorList>
            <person name="Varghese N."/>
            <person name="Submissions S."/>
        </authorList>
    </citation>
    <scope>NUCLEOTIDE SEQUENCE [LARGE SCALE GENOMIC DNA]</scope>
    <source>
        <strain evidence="8">DSM 137</strain>
    </source>
</reference>
<feature type="transmembrane region" description="Helical" evidence="6">
    <location>
        <begin position="364"/>
        <end position="384"/>
    </location>
</feature>
<accession>A0A212RC61</accession>
<keyword evidence="8" id="KW-1185">Reference proteome</keyword>
<feature type="transmembrane region" description="Helical" evidence="6">
    <location>
        <begin position="422"/>
        <end position="439"/>
    </location>
</feature>
<dbReference type="InterPro" id="IPR002797">
    <property type="entry name" value="Polysacc_synth"/>
</dbReference>
<keyword evidence="2" id="KW-1003">Cell membrane</keyword>
<feature type="transmembrane region" description="Helical" evidence="6">
    <location>
        <begin position="143"/>
        <end position="165"/>
    </location>
</feature>
<evidence type="ECO:0000256" key="4">
    <source>
        <dbReference type="ARBA" id="ARBA00022989"/>
    </source>
</evidence>
<feature type="transmembrane region" description="Helical" evidence="6">
    <location>
        <begin position="390"/>
        <end position="410"/>
    </location>
</feature>
<dbReference type="EMBL" id="FYDG01000003">
    <property type="protein sequence ID" value="SNB69668.1"/>
    <property type="molecule type" value="Genomic_DNA"/>
</dbReference>
<comment type="subcellular location">
    <subcellularLocation>
        <location evidence="1">Cell membrane</location>
        <topology evidence="1">Multi-pass membrane protein</topology>
    </subcellularLocation>
</comment>
<evidence type="ECO:0000256" key="2">
    <source>
        <dbReference type="ARBA" id="ARBA00022475"/>
    </source>
</evidence>
<organism evidence="7 8">
    <name type="scientific">Rhodoblastus acidophilus</name>
    <name type="common">Rhodopseudomonas acidophila</name>
    <dbReference type="NCBI Taxonomy" id="1074"/>
    <lineage>
        <taxon>Bacteria</taxon>
        <taxon>Pseudomonadati</taxon>
        <taxon>Pseudomonadota</taxon>
        <taxon>Alphaproteobacteria</taxon>
        <taxon>Hyphomicrobiales</taxon>
        <taxon>Rhodoblastaceae</taxon>
        <taxon>Rhodoblastus</taxon>
    </lineage>
</organism>
<dbReference type="AlphaFoldDB" id="A0A212RC61"/>
<keyword evidence="5 6" id="KW-0472">Membrane</keyword>
<dbReference type="Pfam" id="PF01943">
    <property type="entry name" value="Polysacc_synt"/>
    <property type="match status" value="1"/>
</dbReference>
<feature type="transmembrane region" description="Helical" evidence="6">
    <location>
        <begin position="12"/>
        <end position="33"/>
    </location>
</feature>
<dbReference type="RefSeq" id="WP_088520382.1">
    <property type="nucleotide sequence ID" value="NZ_FYDG01000003.1"/>
</dbReference>
<protein>
    <submittedName>
        <fullName evidence="7">Membrane protein involved in the export of O-antigen and teichoic acid</fullName>
    </submittedName>
</protein>
<feature type="transmembrane region" description="Helical" evidence="6">
    <location>
        <begin position="445"/>
        <end position="467"/>
    </location>
</feature>
<feature type="transmembrane region" description="Helical" evidence="6">
    <location>
        <begin position="327"/>
        <end position="344"/>
    </location>
</feature>
<proteinExistence type="predicted"/>
<dbReference type="PANTHER" id="PTHR30250">
    <property type="entry name" value="PST FAMILY PREDICTED COLANIC ACID TRANSPORTER"/>
    <property type="match status" value="1"/>
</dbReference>
<gene>
    <name evidence="7" type="ORF">SAMN06265338_103268</name>
</gene>
<name>A0A212RC61_RHOAC</name>
<feature type="transmembrane region" description="Helical" evidence="6">
    <location>
        <begin position="45"/>
        <end position="68"/>
    </location>
</feature>
<feature type="transmembrane region" description="Helical" evidence="6">
    <location>
        <begin position="214"/>
        <end position="236"/>
    </location>
</feature>
<evidence type="ECO:0000256" key="3">
    <source>
        <dbReference type="ARBA" id="ARBA00022692"/>
    </source>
</evidence>
<feature type="transmembrane region" description="Helical" evidence="6">
    <location>
        <begin position="171"/>
        <end position="193"/>
    </location>
</feature>
<evidence type="ECO:0000256" key="6">
    <source>
        <dbReference type="SAM" id="Phobius"/>
    </source>
</evidence>
<dbReference type="Proteomes" id="UP000198418">
    <property type="component" value="Unassembled WGS sequence"/>
</dbReference>
<dbReference type="PANTHER" id="PTHR30250:SF31">
    <property type="entry name" value="INNER MEMBRANE PROTEIN YGHQ"/>
    <property type="match status" value="1"/>
</dbReference>
<evidence type="ECO:0000313" key="7">
    <source>
        <dbReference type="EMBL" id="SNB69668.1"/>
    </source>
</evidence>
<dbReference type="OrthoDB" id="8581970at2"/>
<sequence>MSDHVRKLLHSTFLYLPAQFIPPAVQFALTVLWTHLLDPAAFGSVTFVIAAQEFAAYLGLSVWSLFVLRFRPRFIGADETRFREMDKRMAVSASAVQLALTPPMLLLLGMPCDAPTVCAAAAYLITRMLLAHYGDWARAGQSIGAYTSGQLIGALVGAALSVAAIRQFGSNPAAVLGALALGQALALAVVALQTGVRFGLGRFDRAMFRDVARFGGPSIIGGVVGWGAANIIRVLVQTIDGPVALGLISAGWSLGQRIAGVLAMLLTAAAFPLAVKHMESGDRAGALAQISLNGLLLFGVLAPATVGAAAVAQPMVTLLIAENFRESTIAILPVAICAASLRYLRIHVCDQAMILLERPELSMFVSIAETAMNVALCAAGLYVGGLLGGALGMLLGTTIACIAGFAYCFARLGLPAPAPWTALRIAIACLAMHVGVRALPEGGGAIFLAVAVLAGALIYATAIVALFPDIRASLIARLHRQSEAPAQ</sequence>